<dbReference type="KEGG" id="ssm:Spirs_0135"/>
<accession>E1R8E8</accession>
<dbReference type="STRING" id="573413.Spirs_0135"/>
<evidence type="ECO:0000313" key="2">
    <source>
        <dbReference type="Proteomes" id="UP000002318"/>
    </source>
</evidence>
<protein>
    <submittedName>
        <fullName evidence="1">Uncharacterized protein</fullName>
    </submittedName>
</protein>
<dbReference type="RefSeq" id="WP_013252756.1">
    <property type="nucleotide sequence ID" value="NC_014364.1"/>
</dbReference>
<sequence>METTQTVFAARVYYMQTALEVLADLMTTSEDIDREWRRFSLAAGPFSGETKRRVFQTARVGSILTDPESTRAFARRIAPKVDLNIKAVLEHFTTYPWFYTIFEVEKIVGDGFLIAKIRDSHEMLFSKPAEAKAREGGGCMLGLLFFNGACFQSWGEVVLLDSFFEGDIRFFARTAACREYEEKGIESAIIASPLPFLLLREFSKLPQTLFHGEIARACSSQLTLSSDIKCLIDQCRCKRQIIENDRYLRICLGGNLVTNPPTLYLDKKDHSLTLATFTLEGYRKARFALLSSVEFPEKPQQAVSSAMQYAVFQLFKVQPYWMSFDATFLADEQDTAPLHCLERVVYYRTRNGNLPPPDIVAEESGQDQRSAEIFLHAIQTIWDEAATKKASPGQRECTNRRNCAA</sequence>
<name>E1R8E8_SEDSS</name>
<dbReference type="EMBL" id="CP002116">
    <property type="protein sequence ID" value="ADK79292.1"/>
    <property type="molecule type" value="Genomic_DNA"/>
</dbReference>
<proteinExistence type="predicted"/>
<dbReference type="HOGENOM" id="CLU_679542_0_0_12"/>
<gene>
    <name evidence="1" type="ordered locus">Spirs_0135</name>
</gene>
<organism evidence="1 2">
    <name type="scientific">Sediminispirochaeta smaragdinae (strain DSM 11293 / JCM 15392 / SEBR 4228)</name>
    <name type="common">Spirochaeta smaragdinae</name>
    <dbReference type="NCBI Taxonomy" id="573413"/>
    <lineage>
        <taxon>Bacteria</taxon>
        <taxon>Pseudomonadati</taxon>
        <taxon>Spirochaetota</taxon>
        <taxon>Spirochaetia</taxon>
        <taxon>Spirochaetales</taxon>
        <taxon>Spirochaetaceae</taxon>
        <taxon>Sediminispirochaeta</taxon>
    </lineage>
</organism>
<dbReference type="OrthoDB" id="9817052at2"/>
<dbReference type="Proteomes" id="UP000002318">
    <property type="component" value="Chromosome"/>
</dbReference>
<reference evidence="1 2" key="1">
    <citation type="journal article" date="2010" name="Stand. Genomic Sci.">
        <title>Complete genome sequence of Spirochaeta smaragdinae type strain (SEBR 4228).</title>
        <authorList>
            <person name="Mavromatis K."/>
            <person name="Yasawong M."/>
            <person name="Chertkov O."/>
            <person name="Lapidus A."/>
            <person name="Lucas S."/>
            <person name="Nolan M."/>
            <person name="Del Rio T.G."/>
            <person name="Tice H."/>
            <person name="Cheng J.F."/>
            <person name="Pitluck S."/>
            <person name="Liolios K."/>
            <person name="Ivanova N."/>
            <person name="Tapia R."/>
            <person name="Han C."/>
            <person name="Bruce D."/>
            <person name="Goodwin L."/>
            <person name="Pati A."/>
            <person name="Chen A."/>
            <person name="Palaniappan K."/>
            <person name="Land M."/>
            <person name="Hauser L."/>
            <person name="Chang Y.J."/>
            <person name="Jeffries C.D."/>
            <person name="Detter J.C."/>
            <person name="Rohde M."/>
            <person name="Brambilla E."/>
            <person name="Spring S."/>
            <person name="Goker M."/>
            <person name="Sikorski J."/>
            <person name="Woyke T."/>
            <person name="Bristow J."/>
            <person name="Eisen J.A."/>
            <person name="Markowitz V."/>
            <person name="Hugenholtz P."/>
            <person name="Klenk H.P."/>
            <person name="Kyrpides N.C."/>
        </authorList>
    </citation>
    <scope>NUCLEOTIDE SEQUENCE [LARGE SCALE GENOMIC DNA]</scope>
    <source>
        <strain evidence="2">DSM 11293 / JCM 15392 / SEBR 4228</strain>
    </source>
</reference>
<evidence type="ECO:0000313" key="1">
    <source>
        <dbReference type="EMBL" id="ADK79292.1"/>
    </source>
</evidence>
<dbReference type="AlphaFoldDB" id="E1R8E8"/>
<keyword evidence="2" id="KW-1185">Reference proteome</keyword>